<protein>
    <submittedName>
        <fullName evidence="3">PDZ domain-containing protein</fullName>
    </submittedName>
</protein>
<dbReference type="PROSITE" id="PS50106">
    <property type="entry name" value="PDZ"/>
    <property type="match status" value="1"/>
</dbReference>
<name>A0A8E6B404_9BACT</name>
<dbReference type="InterPro" id="IPR036034">
    <property type="entry name" value="PDZ_sf"/>
</dbReference>
<evidence type="ECO:0000259" key="2">
    <source>
        <dbReference type="PROSITE" id="PS50106"/>
    </source>
</evidence>
<feature type="domain" description="PDZ" evidence="2">
    <location>
        <begin position="195"/>
        <end position="272"/>
    </location>
</feature>
<dbReference type="SMART" id="SM00228">
    <property type="entry name" value="PDZ"/>
    <property type="match status" value="1"/>
</dbReference>
<accession>A0A8E6B404</accession>
<dbReference type="GO" id="GO:0004190">
    <property type="term" value="F:aspartic-type endopeptidase activity"/>
    <property type="evidence" value="ECO:0007669"/>
    <property type="project" value="InterPro"/>
</dbReference>
<evidence type="ECO:0000313" key="4">
    <source>
        <dbReference type="Proteomes" id="UP000676194"/>
    </source>
</evidence>
<organism evidence="3 4">
    <name type="scientific">Telmatocola sphagniphila</name>
    <dbReference type="NCBI Taxonomy" id="1123043"/>
    <lineage>
        <taxon>Bacteria</taxon>
        <taxon>Pseudomonadati</taxon>
        <taxon>Planctomycetota</taxon>
        <taxon>Planctomycetia</taxon>
        <taxon>Gemmatales</taxon>
        <taxon>Gemmataceae</taxon>
    </lineage>
</organism>
<sequence>MKFKLLLAVCFLAQGHSFTSAQETTPKPKEVLPSYHIPYKLTDTKHVMVRVKLNGKGPFNFILDTGAPALILSEKVAEKLGVKSENGWATFDKLEVEGGLTIPKAKGLAIEMFQLKGMNALGVAGVELHGVLGYTVLAQFEIQYDFTKDKLTWKALKGFTPADIQRLGGGKDSSQGGLEMIGTMMQTLGPLMGFKPNFETRPRGFLGVTLEVKDDKLFIQSVIPNSPAADAGLAAGDRIVALNKKETDNFKEAIKATSSVGENDSIKLTIERAKEEKSYTVKLGKGL</sequence>
<proteinExistence type="predicted"/>
<dbReference type="Pfam" id="PF13650">
    <property type="entry name" value="Asp_protease_2"/>
    <property type="match status" value="1"/>
</dbReference>
<dbReference type="InterPro" id="IPR021109">
    <property type="entry name" value="Peptidase_aspartic_dom_sf"/>
</dbReference>
<dbReference type="RefSeq" id="WP_213494037.1">
    <property type="nucleotide sequence ID" value="NZ_CP074694.1"/>
</dbReference>
<dbReference type="GO" id="GO:0006508">
    <property type="term" value="P:proteolysis"/>
    <property type="evidence" value="ECO:0007669"/>
    <property type="project" value="InterPro"/>
</dbReference>
<reference evidence="3" key="1">
    <citation type="submission" date="2021-05" db="EMBL/GenBank/DDBJ databases">
        <title>Complete genome sequence of the cellulolytic planctomycete Telmatocola sphagniphila SP2T and characterization of the first cellulase from planctomycetes.</title>
        <authorList>
            <person name="Rakitin A.L."/>
            <person name="Beletsky A.V."/>
            <person name="Naumoff D.G."/>
            <person name="Kulichevskaya I.S."/>
            <person name="Mardanov A.V."/>
            <person name="Ravin N.V."/>
            <person name="Dedysh S.N."/>
        </authorList>
    </citation>
    <scope>NUCLEOTIDE SEQUENCE</scope>
    <source>
        <strain evidence="3">SP2T</strain>
    </source>
</reference>
<dbReference type="InterPro" id="IPR001478">
    <property type="entry name" value="PDZ"/>
</dbReference>
<feature type="signal peptide" evidence="1">
    <location>
        <begin position="1"/>
        <end position="21"/>
    </location>
</feature>
<keyword evidence="4" id="KW-1185">Reference proteome</keyword>
<dbReference type="AlphaFoldDB" id="A0A8E6B404"/>
<dbReference type="Proteomes" id="UP000676194">
    <property type="component" value="Chromosome"/>
</dbReference>
<evidence type="ECO:0000313" key="3">
    <source>
        <dbReference type="EMBL" id="QVL30153.1"/>
    </source>
</evidence>
<dbReference type="SUPFAM" id="SSF50630">
    <property type="entry name" value="Acid proteases"/>
    <property type="match status" value="1"/>
</dbReference>
<dbReference type="Pfam" id="PF13180">
    <property type="entry name" value="PDZ_2"/>
    <property type="match status" value="1"/>
</dbReference>
<dbReference type="InterPro" id="IPR001969">
    <property type="entry name" value="Aspartic_peptidase_AS"/>
</dbReference>
<gene>
    <name evidence="3" type="ORF">KIH39_14960</name>
</gene>
<keyword evidence="1" id="KW-0732">Signal</keyword>
<dbReference type="SUPFAM" id="SSF50156">
    <property type="entry name" value="PDZ domain-like"/>
    <property type="match status" value="1"/>
</dbReference>
<dbReference type="Gene3D" id="2.40.70.10">
    <property type="entry name" value="Acid Proteases"/>
    <property type="match status" value="1"/>
</dbReference>
<dbReference type="EMBL" id="CP074694">
    <property type="protein sequence ID" value="QVL30153.1"/>
    <property type="molecule type" value="Genomic_DNA"/>
</dbReference>
<dbReference type="PROSITE" id="PS00141">
    <property type="entry name" value="ASP_PROTEASE"/>
    <property type="match status" value="1"/>
</dbReference>
<feature type="chain" id="PRO_5034617204" evidence="1">
    <location>
        <begin position="22"/>
        <end position="287"/>
    </location>
</feature>
<dbReference type="KEGG" id="tsph:KIH39_14960"/>
<dbReference type="Gene3D" id="2.30.42.10">
    <property type="match status" value="1"/>
</dbReference>
<evidence type="ECO:0000256" key="1">
    <source>
        <dbReference type="SAM" id="SignalP"/>
    </source>
</evidence>